<feature type="region of interest" description="Disordered" evidence="1">
    <location>
        <begin position="1"/>
        <end position="26"/>
    </location>
</feature>
<sequence length="94" mass="11262">MGSRAEYTEREIQRVLDENDFSDRSDELYLSSYQPEEYEETEEEENEDTVSDIEREVLRIISHRCREQSSKPSVKYLQSENKSFYVFSHSCSYV</sequence>
<evidence type="ECO:0000313" key="3">
    <source>
        <dbReference type="Proteomes" id="UP000494256"/>
    </source>
</evidence>
<comment type="caution">
    <text evidence="2">The sequence shown here is derived from an EMBL/GenBank/DDBJ whole genome shotgun (WGS) entry which is preliminary data.</text>
</comment>
<organism evidence="2 3">
    <name type="scientific">Arctia plantaginis</name>
    <name type="common">Wood tiger moth</name>
    <name type="synonym">Phalaena plantaginis</name>
    <dbReference type="NCBI Taxonomy" id="874455"/>
    <lineage>
        <taxon>Eukaryota</taxon>
        <taxon>Metazoa</taxon>
        <taxon>Ecdysozoa</taxon>
        <taxon>Arthropoda</taxon>
        <taxon>Hexapoda</taxon>
        <taxon>Insecta</taxon>
        <taxon>Pterygota</taxon>
        <taxon>Neoptera</taxon>
        <taxon>Endopterygota</taxon>
        <taxon>Lepidoptera</taxon>
        <taxon>Glossata</taxon>
        <taxon>Ditrysia</taxon>
        <taxon>Noctuoidea</taxon>
        <taxon>Erebidae</taxon>
        <taxon>Arctiinae</taxon>
        <taxon>Arctia</taxon>
    </lineage>
</organism>
<reference evidence="2 3" key="1">
    <citation type="submission" date="2020-04" db="EMBL/GenBank/DDBJ databases">
        <authorList>
            <person name="Wallbank WR R."/>
            <person name="Pardo Diaz C."/>
            <person name="Kozak K."/>
            <person name="Martin S."/>
            <person name="Jiggins C."/>
            <person name="Moest M."/>
            <person name="Warren A I."/>
            <person name="Byers J.R.P. K."/>
            <person name="Montejo-Kovacevich G."/>
            <person name="Yen C E."/>
        </authorList>
    </citation>
    <scope>NUCLEOTIDE SEQUENCE [LARGE SCALE GENOMIC DNA]</scope>
</reference>
<evidence type="ECO:0000256" key="1">
    <source>
        <dbReference type="SAM" id="MobiDB-lite"/>
    </source>
</evidence>
<accession>A0A8S1ADG7</accession>
<name>A0A8S1ADG7_ARCPL</name>
<dbReference type="Proteomes" id="UP000494256">
    <property type="component" value="Unassembled WGS sequence"/>
</dbReference>
<protein>
    <submittedName>
        <fullName evidence="2">Uncharacterized protein</fullName>
    </submittedName>
</protein>
<dbReference type="AlphaFoldDB" id="A0A8S1ADG7"/>
<gene>
    <name evidence="2" type="ORF">APLA_LOCUS10448</name>
</gene>
<proteinExistence type="predicted"/>
<dbReference type="EMBL" id="CADEBD010000314">
    <property type="protein sequence ID" value="CAB3243608.1"/>
    <property type="molecule type" value="Genomic_DNA"/>
</dbReference>
<feature type="region of interest" description="Disordered" evidence="1">
    <location>
        <begin position="32"/>
        <end position="51"/>
    </location>
</feature>
<dbReference type="OrthoDB" id="6380971at2759"/>
<evidence type="ECO:0000313" key="2">
    <source>
        <dbReference type="EMBL" id="CAB3243608.1"/>
    </source>
</evidence>
<feature type="compositionally biased region" description="Acidic residues" evidence="1">
    <location>
        <begin position="36"/>
        <end position="51"/>
    </location>
</feature>